<dbReference type="Proteomes" id="UP000324781">
    <property type="component" value="Unassembled WGS sequence"/>
</dbReference>
<dbReference type="GO" id="GO:0036431">
    <property type="term" value="F:dCMP kinase activity"/>
    <property type="evidence" value="ECO:0007669"/>
    <property type="project" value="InterPro"/>
</dbReference>
<keyword evidence="12" id="KW-1185">Reference proteome</keyword>
<evidence type="ECO:0000256" key="2">
    <source>
        <dbReference type="ARBA" id="ARBA00022679"/>
    </source>
</evidence>
<accession>A0A1M6GSB6</accession>
<organism evidence="11 12">
    <name type="scientific">Thermoclostridium caenicola</name>
    <dbReference type="NCBI Taxonomy" id="659425"/>
    <lineage>
        <taxon>Bacteria</taxon>
        <taxon>Bacillati</taxon>
        <taxon>Bacillota</taxon>
        <taxon>Clostridia</taxon>
        <taxon>Eubacteriales</taxon>
        <taxon>Oscillospiraceae</taxon>
        <taxon>Thermoclostridium</taxon>
    </lineage>
</organism>
<keyword evidence="4 8" id="KW-0418">Kinase</keyword>
<dbReference type="InterPro" id="IPR027417">
    <property type="entry name" value="P-loop_NTPase"/>
</dbReference>
<evidence type="ECO:0000256" key="5">
    <source>
        <dbReference type="ARBA" id="ARBA00022840"/>
    </source>
</evidence>
<dbReference type="GO" id="GO:0005524">
    <property type="term" value="F:ATP binding"/>
    <property type="evidence" value="ECO:0007669"/>
    <property type="project" value="UniProtKB-UniRule"/>
</dbReference>
<evidence type="ECO:0000256" key="4">
    <source>
        <dbReference type="ARBA" id="ARBA00022777"/>
    </source>
</evidence>
<comment type="catalytic activity">
    <reaction evidence="7 8">
        <text>CMP + ATP = CDP + ADP</text>
        <dbReference type="Rhea" id="RHEA:11600"/>
        <dbReference type="ChEBI" id="CHEBI:30616"/>
        <dbReference type="ChEBI" id="CHEBI:58069"/>
        <dbReference type="ChEBI" id="CHEBI:60377"/>
        <dbReference type="ChEBI" id="CHEBI:456216"/>
        <dbReference type="EC" id="2.7.4.25"/>
    </reaction>
</comment>
<dbReference type="SUPFAM" id="SSF52540">
    <property type="entry name" value="P-loop containing nucleoside triphosphate hydrolases"/>
    <property type="match status" value="1"/>
</dbReference>
<dbReference type="Pfam" id="PF02224">
    <property type="entry name" value="Cytidylate_kin"/>
    <property type="match status" value="1"/>
</dbReference>
<dbReference type="GO" id="GO:0006220">
    <property type="term" value="P:pyrimidine nucleotide metabolic process"/>
    <property type="evidence" value="ECO:0007669"/>
    <property type="project" value="UniProtKB-UniRule"/>
</dbReference>
<keyword evidence="2 8" id="KW-0808">Transferase</keyword>
<evidence type="ECO:0000256" key="3">
    <source>
        <dbReference type="ARBA" id="ARBA00022741"/>
    </source>
</evidence>
<feature type="region of interest" description="Disordered" evidence="9">
    <location>
        <begin position="180"/>
        <end position="199"/>
    </location>
</feature>
<dbReference type="GO" id="GO:0005829">
    <property type="term" value="C:cytosol"/>
    <property type="evidence" value="ECO:0007669"/>
    <property type="project" value="TreeGrafter"/>
</dbReference>
<name>A0A1M6GSB6_9FIRM</name>
<keyword evidence="3 8" id="KW-0547">Nucleotide-binding</keyword>
<dbReference type="EC" id="2.7.4.25" evidence="8"/>
<gene>
    <name evidence="8" type="primary">cmk</name>
    <name evidence="11" type="ORF">SAMN05444373_102616</name>
</gene>
<evidence type="ECO:0000313" key="12">
    <source>
        <dbReference type="Proteomes" id="UP000324781"/>
    </source>
</evidence>
<dbReference type="InterPro" id="IPR003136">
    <property type="entry name" value="Cytidylate_kin"/>
</dbReference>
<evidence type="ECO:0000259" key="10">
    <source>
        <dbReference type="Pfam" id="PF02224"/>
    </source>
</evidence>
<protein>
    <recommendedName>
        <fullName evidence="8">Cytidylate kinase</fullName>
        <shortName evidence="8">CK</shortName>
        <ecNumber evidence="8">2.7.4.25</ecNumber>
    </recommendedName>
    <alternativeName>
        <fullName evidence="8">Cytidine monophosphate kinase</fullName>
        <shortName evidence="8">CMP kinase</shortName>
    </alternativeName>
</protein>
<dbReference type="NCBIfam" id="TIGR00017">
    <property type="entry name" value="cmk"/>
    <property type="match status" value="1"/>
</dbReference>
<dbReference type="PANTHER" id="PTHR21299">
    <property type="entry name" value="CYTIDYLATE KINASE/PANTOATE-BETA-ALANINE LIGASE"/>
    <property type="match status" value="1"/>
</dbReference>
<reference evidence="11 12" key="1">
    <citation type="submission" date="2016-11" db="EMBL/GenBank/DDBJ databases">
        <authorList>
            <person name="Varghese N."/>
            <person name="Submissions S."/>
        </authorList>
    </citation>
    <scope>NUCLEOTIDE SEQUENCE [LARGE SCALE GENOMIC DNA]</scope>
    <source>
        <strain evidence="11 12">DSM 19027</strain>
    </source>
</reference>
<evidence type="ECO:0000256" key="8">
    <source>
        <dbReference type="HAMAP-Rule" id="MF_00238"/>
    </source>
</evidence>
<comment type="subcellular location">
    <subcellularLocation>
        <location evidence="8">Cytoplasm</location>
    </subcellularLocation>
</comment>
<dbReference type="RefSeq" id="WP_188118441.1">
    <property type="nucleotide sequence ID" value="NZ_DAONMB010000061.1"/>
</dbReference>
<feature type="binding site" evidence="8">
    <location>
        <begin position="10"/>
        <end position="18"/>
    </location>
    <ligand>
        <name>ATP</name>
        <dbReference type="ChEBI" id="CHEBI:30616"/>
    </ligand>
</feature>
<evidence type="ECO:0000313" key="11">
    <source>
        <dbReference type="EMBL" id="SHJ12824.1"/>
    </source>
</evidence>
<evidence type="ECO:0000256" key="1">
    <source>
        <dbReference type="ARBA" id="ARBA00009427"/>
    </source>
</evidence>
<proteinExistence type="inferred from homology"/>
<comment type="similarity">
    <text evidence="1 8">Belongs to the cytidylate kinase family. Type 1 subfamily.</text>
</comment>
<comment type="catalytic activity">
    <reaction evidence="6 8">
        <text>dCMP + ATP = dCDP + ADP</text>
        <dbReference type="Rhea" id="RHEA:25094"/>
        <dbReference type="ChEBI" id="CHEBI:30616"/>
        <dbReference type="ChEBI" id="CHEBI:57566"/>
        <dbReference type="ChEBI" id="CHEBI:58593"/>
        <dbReference type="ChEBI" id="CHEBI:456216"/>
        <dbReference type="EC" id="2.7.4.25"/>
    </reaction>
</comment>
<keyword evidence="8" id="KW-0963">Cytoplasm</keyword>
<dbReference type="AlphaFoldDB" id="A0A1M6GSB6"/>
<sequence>MKTIRIAIDGPSGAGKSTLAKRIARELGIIYLDTGAMYRAVALKAIRLGIDTRDRENVSRLMDDIDISVEYHDGTQRIYLDGEDVSSAIRTNEVSMGASNVSAFPEVRAKLVALQQEIARNNPVVMDGRDIGTKVLPDAGLKIFLTASVEERARRRFLELKEKGLLDKTFDELVAEIEERDRNDSTREHSPLKKAEDAVEIDSTGKSIDELVAMIMDMVRKRF</sequence>
<feature type="compositionally biased region" description="Basic and acidic residues" evidence="9">
    <location>
        <begin position="180"/>
        <end position="197"/>
    </location>
</feature>
<dbReference type="EMBL" id="FQZP01000026">
    <property type="protein sequence ID" value="SHJ12824.1"/>
    <property type="molecule type" value="Genomic_DNA"/>
</dbReference>
<dbReference type="GO" id="GO:0015949">
    <property type="term" value="P:nucleobase-containing small molecule interconversion"/>
    <property type="evidence" value="ECO:0007669"/>
    <property type="project" value="TreeGrafter"/>
</dbReference>
<evidence type="ECO:0000256" key="7">
    <source>
        <dbReference type="ARBA" id="ARBA00048478"/>
    </source>
</evidence>
<dbReference type="PANTHER" id="PTHR21299:SF2">
    <property type="entry name" value="CYTIDYLATE KINASE"/>
    <property type="match status" value="1"/>
</dbReference>
<dbReference type="GO" id="GO:0036430">
    <property type="term" value="F:CMP kinase activity"/>
    <property type="evidence" value="ECO:0007669"/>
    <property type="project" value="RHEA"/>
</dbReference>
<dbReference type="CDD" id="cd02020">
    <property type="entry name" value="CMPK"/>
    <property type="match status" value="1"/>
</dbReference>
<evidence type="ECO:0000256" key="6">
    <source>
        <dbReference type="ARBA" id="ARBA00047615"/>
    </source>
</evidence>
<dbReference type="Gene3D" id="3.40.50.300">
    <property type="entry name" value="P-loop containing nucleotide triphosphate hydrolases"/>
    <property type="match status" value="1"/>
</dbReference>
<evidence type="ECO:0000256" key="9">
    <source>
        <dbReference type="SAM" id="MobiDB-lite"/>
    </source>
</evidence>
<feature type="domain" description="Cytidylate kinase" evidence="10">
    <location>
        <begin position="6"/>
        <end position="220"/>
    </location>
</feature>
<keyword evidence="5 8" id="KW-0067">ATP-binding</keyword>
<dbReference type="HAMAP" id="MF_00238">
    <property type="entry name" value="Cytidyl_kinase_type1"/>
    <property type="match status" value="1"/>
</dbReference>
<dbReference type="InterPro" id="IPR011994">
    <property type="entry name" value="Cytidylate_kinase_dom"/>
</dbReference>